<keyword evidence="3" id="KW-1185">Reference proteome</keyword>
<dbReference type="AlphaFoldDB" id="A0AAQ3MYI6"/>
<proteinExistence type="predicted"/>
<name>A0AAQ3MYI6_VIGMU</name>
<dbReference type="Proteomes" id="UP001374535">
    <property type="component" value="Chromosome 8"/>
</dbReference>
<sequence>MVLDVDAYLLSPLFDKHRKGRRERKSLLNAGGDKSSVHKSQCDYGSEGGRIGKTNSERREVGKEKKMRKRGTMQEDKRKIMDDDDGLESLREHESERERVSDIPMKPRGTRRALGFDIATSDQYQEKVQKRTLDVYDQSTQEVKKMTPISSRSGEKMTPASSCSGGSQNNSFRNPRSTQEVRKMTPASSRLGGIRKMTHASSRSGRSQKNGFKNTRSTQEVRKMTPVPQPAQLEEVRKMTPASNCSGGSQKIGFRNSRSTQEVRKMTLASSRSGEEVRKMTPASSYLGGSQNNDFRNPRSTQEVRKMTPVSSRSGRSQKNGFRNPRSTQEVIKMTHVPQVAREKLEKWLQKSSFNVGSQKNDSYLKPLGRIRKMTLASSRSGEVRKMASKSSLNAGSSKKNSFQLTTQHIQLCQKKFQRELLAFSIQFREQIQRELLESAARYREQRRFKAHRR</sequence>
<feature type="region of interest" description="Disordered" evidence="1">
    <location>
        <begin position="139"/>
        <end position="225"/>
    </location>
</feature>
<evidence type="ECO:0000313" key="2">
    <source>
        <dbReference type="EMBL" id="WVY99425.1"/>
    </source>
</evidence>
<feature type="compositionally biased region" description="Basic and acidic residues" evidence="1">
    <location>
        <begin position="72"/>
        <end position="81"/>
    </location>
</feature>
<feature type="region of interest" description="Disordered" evidence="1">
    <location>
        <begin position="239"/>
        <end position="332"/>
    </location>
</feature>
<protein>
    <submittedName>
        <fullName evidence="2">Uncharacterized protein</fullName>
    </submittedName>
</protein>
<gene>
    <name evidence="2" type="ORF">V8G54_025495</name>
</gene>
<evidence type="ECO:0000256" key="1">
    <source>
        <dbReference type="SAM" id="MobiDB-lite"/>
    </source>
</evidence>
<feature type="compositionally biased region" description="Polar residues" evidence="1">
    <location>
        <begin position="309"/>
        <end position="330"/>
    </location>
</feature>
<feature type="compositionally biased region" description="Polar residues" evidence="1">
    <location>
        <begin position="389"/>
        <end position="401"/>
    </location>
</feature>
<feature type="region of interest" description="Disordered" evidence="1">
    <location>
        <begin position="22"/>
        <end position="100"/>
    </location>
</feature>
<organism evidence="2 3">
    <name type="scientific">Vigna mungo</name>
    <name type="common">Black gram</name>
    <name type="synonym">Phaseolus mungo</name>
    <dbReference type="NCBI Taxonomy" id="3915"/>
    <lineage>
        <taxon>Eukaryota</taxon>
        <taxon>Viridiplantae</taxon>
        <taxon>Streptophyta</taxon>
        <taxon>Embryophyta</taxon>
        <taxon>Tracheophyta</taxon>
        <taxon>Spermatophyta</taxon>
        <taxon>Magnoliopsida</taxon>
        <taxon>eudicotyledons</taxon>
        <taxon>Gunneridae</taxon>
        <taxon>Pentapetalae</taxon>
        <taxon>rosids</taxon>
        <taxon>fabids</taxon>
        <taxon>Fabales</taxon>
        <taxon>Fabaceae</taxon>
        <taxon>Papilionoideae</taxon>
        <taxon>50 kb inversion clade</taxon>
        <taxon>NPAAA clade</taxon>
        <taxon>indigoferoid/millettioid clade</taxon>
        <taxon>Phaseoleae</taxon>
        <taxon>Vigna</taxon>
    </lineage>
</organism>
<feature type="compositionally biased region" description="Basic and acidic residues" evidence="1">
    <location>
        <begin position="88"/>
        <end position="100"/>
    </location>
</feature>
<feature type="region of interest" description="Disordered" evidence="1">
    <location>
        <begin position="376"/>
        <end position="401"/>
    </location>
</feature>
<feature type="compositionally biased region" description="Polar residues" evidence="1">
    <location>
        <begin position="282"/>
        <end position="301"/>
    </location>
</feature>
<feature type="compositionally biased region" description="Basic and acidic residues" evidence="1">
    <location>
        <begin position="55"/>
        <end position="64"/>
    </location>
</feature>
<feature type="compositionally biased region" description="Polar residues" evidence="1">
    <location>
        <begin position="199"/>
        <end position="218"/>
    </location>
</feature>
<accession>A0AAQ3MYI6</accession>
<evidence type="ECO:0000313" key="3">
    <source>
        <dbReference type="Proteomes" id="UP001374535"/>
    </source>
</evidence>
<feature type="compositionally biased region" description="Polar residues" evidence="1">
    <location>
        <begin position="159"/>
        <end position="178"/>
    </location>
</feature>
<reference evidence="2 3" key="1">
    <citation type="journal article" date="2023" name="Life. Sci Alliance">
        <title>Evolutionary insights into 3D genome organization and epigenetic landscape of Vigna mungo.</title>
        <authorList>
            <person name="Junaid A."/>
            <person name="Singh B."/>
            <person name="Bhatia S."/>
        </authorList>
    </citation>
    <scope>NUCLEOTIDE SEQUENCE [LARGE SCALE GENOMIC DNA]</scope>
    <source>
        <strain evidence="2">Urdbean</strain>
    </source>
</reference>
<dbReference type="EMBL" id="CP144693">
    <property type="protein sequence ID" value="WVY99425.1"/>
    <property type="molecule type" value="Genomic_DNA"/>
</dbReference>